<name>A0ABD2L5U2_9BILA</name>
<sequence length="82" mass="9401">MDYEDDTLTNANKNRAASRKVFQQWGSSTKQTEWTTQPKQQQVGRKWKRGEGSRPMPLPHLIKPTDAPPHLIKPTDTPSPFD</sequence>
<dbReference type="EMBL" id="JBICBT010000538">
    <property type="protein sequence ID" value="KAL3110534.1"/>
    <property type="molecule type" value="Genomic_DNA"/>
</dbReference>
<evidence type="ECO:0000313" key="2">
    <source>
        <dbReference type="EMBL" id="KAL3110534.1"/>
    </source>
</evidence>
<organism evidence="2 3">
    <name type="scientific">Heterodera trifolii</name>
    <dbReference type="NCBI Taxonomy" id="157864"/>
    <lineage>
        <taxon>Eukaryota</taxon>
        <taxon>Metazoa</taxon>
        <taxon>Ecdysozoa</taxon>
        <taxon>Nematoda</taxon>
        <taxon>Chromadorea</taxon>
        <taxon>Rhabditida</taxon>
        <taxon>Tylenchina</taxon>
        <taxon>Tylenchomorpha</taxon>
        <taxon>Tylenchoidea</taxon>
        <taxon>Heteroderidae</taxon>
        <taxon>Heteroderinae</taxon>
        <taxon>Heterodera</taxon>
    </lineage>
</organism>
<keyword evidence="3" id="KW-1185">Reference proteome</keyword>
<proteinExistence type="predicted"/>
<evidence type="ECO:0000256" key="1">
    <source>
        <dbReference type="SAM" id="MobiDB-lite"/>
    </source>
</evidence>
<comment type="caution">
    <text evidence="2">The sequence shown here is derived from an EMBL/GenBank/DDBJ whole genome shotgun (WGS) entry which is preliminary data.</text>
</comment>
<dbReference type="AlphaFoldDB" id="A0ABD2L5U2"/>
<accession>A0ABD2L5U2</accession>
<reference evidence="2 3" key="1">
    <citation type="submission" date="2024-10" db="EMBL/GenBank/DDBJ databases">
        <authorList>
            <person name="Kim D."/>
        </authorList>
    </citation>
    <scope>NUCLEOTIDE SEQUENCE [LARGE SCALE GENOMIC DNA]</scope>
    <source>
        <strain evidence="2">BH-2024</strain>
    </source>
</reference>
<evidence type="ECO:0000313" key="3">
    <source>
        <dbReference type="Proteomes" id="UP001620626"/>
    </source>
</evidence>
<dbReference type="Proteomes" id="UP001620626">
    <property type="component" value="Unassembled WGS sequence"/>
</dbReference>
<feature type="compositionally biased region" description="Polar residues" evidence="1">
    <location>
        <begin position="24"/>
        <end position="43"/>
    </location>
</feature>
<feature type="region of interest" description="Disordered" evidence="1">
    <location>
        <begin position="1"/>
        <end position="82"/>
    </location>
</feature>
<gene>
    <name evidence="2" type="ORF">niasHT_020005</name>
</gene>
<protein>
    <submittedName>
        <fullName evidence="2">Uncharacterized protein</fullName>
    </submittedName>
</protein>